<reference evidence="2 4" key="2">
    <citation type="submission" date="2017-03" db="EMBL/GenBank/DDBJ databases">
        <title>Complete sequence of Clostridium formicaceticum DSM 92.</title>
        <authorList>
            <person name="Poehlein A."/>
            <person name="Karl M."/>
            <person name="Bengelsdorf F.R."/>
            <person name="Duerre P."/>
            <person name="Daniel R."/>
        </authorList>
    </citation>
    <scope>NUCLEOTIDE SEQUENCE [LARGE SCALE GENOMIC DNA]</scope>
    <source>
        <strain evidence="2 4">DSM 92</strain>
    </source>
</reference>
<accession>A0AAC9RPU0</accession>
<dbReference type="CDD" id="cd01659">
    <property type="entry name" value="TRX_superfamily"/>
    <property type="match status" value="1"/>
</dbReference>
<dbReference type="EMBL" id="CP017603">
    <property type="protein sequence ID" value="AOY75149.1"/>
    <property type="molecule type" value="Genomic_DNA"/>
</dbReference>
<keyword evidence="3" id="KW-1185">Reference proteome</keyword>
<dbReference type="Proteomes" id="UP000192478">
    <property type="component" value="Chromosome"/>
</dbReference>
<sequence>MIFRELFASAGSFETFLKEDEDVNREKTLEIYENIFLEEQLIEKIKKIDKPIYVLAFAEIWCPDCMINVPALQKMRDINENIKIGILPREGNEAYMEDYKVGGKTKLPTFVILEENYKEKGVFIETPKIVRDIVANGNEVEVIVAKRKYKKGEYITNTIEEILAIIFRK</sequence>
<dbReference type="SUPFAM" id="SSF52833">
    <property type="entry name" value="Thioredoxin-like"/>
    <property type="match status" value="1"/>
</dbReference>
<organism evidence="2 4">
    <name type="scientific">Clostridium formicaceticum</name>
    <dbReference type="NCBI Taxonomy" id="1497"/>
    <lineage>
        <taxon>Bacteria</taxon>
        <taxon>Bacillati</taxon>
        <taxon>Bacillota</taxon>
        <taxon>Clostridia</taxon>
        <taxon>Eubacteriales</taxon>
        <taxon>Clostridiaceae</taxon>
        <taxon>Clostridium</taxon>
    </lineage>
</organism>
<name>A0AAC9RPU0_9CLOT</name>
<dbReference type="EMBL" id="CP020559">
    <property type="protein sequence ID" value="ARE89574.1"/>
    <property type="molecule type" value="Genomic_DNA"/>
</dbReference>
<dbReference type="InterPro" id="IPR036249">
    <property type="entry name" value="Thioredoxin-like_sf"/>
</dbReference>
<dbReference type="Pfam" id="PF14595">
    <property type="entry name" value="Thioredoxin_9"/>
    <property type="match status" value="1"/>
</dbReference>
<dbReference type="RefSeq" id="WP_070964414.1">
    <property type="nucleotide sequence ID" value="NZ_CP017603.1"/>
</dbReference>
<proteinExistence type="predicted"/>
<dbReference type="Gene3D" id="3.40.30.10">
    <property type="entry name" value="Glutaredoxin"/>
    <property type="match status" value="1"/>
</dbReference>
<dbReference type="KEGG" id="cfm:BJL90_04055"/>
<evidence type="ECO:0000313" key="3">
    <source>
        <dbReference type="Proteomes" id="UP000177894"/>
    </source>
</evidence>
<dbReference type="AlphaFoldDB" id="A0AAC9RPU0"/>
<evidence type="ECO:0000313" key="2">
    <source>
        <dbReference type="EMBL" id="ARE89574.1"/>
    </source>
</evidence>
<evidence type="ECO:0000313" key="1">
    <source>
        <dbReference type="EMBL" id="AOY75149.1"/>
    </source>
</evidence>
<reference evidence="1 3" key="1">
    <citation type="submission" date="2016-10" db="EMBL/GenBank/DDBJ databases">
        <title>Complete Genome Sequence of Acetogen Clostridium formicoaceticum ATCC 27076.</title>
        <authorList>
            <person name="Bao T."/>
            <person name="Cheng C."/>
            <person name="Zhao J."/>
            <person name="Yang S.-T."/>
            <person name="Wang J."/>
            <person name="Wang M."/>
        </authorList>
    </citation>
    <scope>NUCLEOTIDE SEQUENCE [LARGE SCALE GENOMIC DNA]</scope>
    <source>
        <strain evidence="1 3">ATCC 27076</strain>
    </source>
</reference>
<evidence type="ECO:0000313" key="4">
    <source>
        <dbReference type="Proteomes" id="UP000192478"/>
    </source>
</evidence>
<dbReference type="Proteomes" id="UP000177894">
    <property type="component" value="Chromosome"/>
</dbReference>
<gene>
    <name evidence="1" type="ORF">BJL90_04055</name>
    <name evidence="2" type="ORF">CLFO_40520</name>
</gene>
<protein>
    <submittedName>
        <fullName evidence="1">Thioredoxin family protein</fullName>
    </submittedName>
</protein>